<proteinExistence type="predicted"/>
<evidence type="ECO:0000256" key="1">
    <source>
        <dbReference type="SAM" id="MobiDB-lite"/>
    </source>
</evidence>
<gene>
    <name evidence="3" type="primary">LOC112454512</name>
</gene>
<name>A0A6J1PR00_9HYME</name>
<protein>
    <submittedName>
        <fullName evidence="3">Uncharacterized protein LOC112454512 isoform X1</fullName>
    </submittedName>
</protein>
<dbReference type="AlphaFoldDB" id="A0A6J1PR00"/>
<organism evidence="2 3">
    <name type="scientific">Temnothorax curvispinosus</name>
    <dbReference type="NCBI Taxonomy" id="300111"/>
    <lineage>
        <taxon>Eukaryota</taxon>
        <taxon>Metazoa</taxon>
        <taxon>Ecdysozoa</taxon>
        <taxon>Arthropoda</taxon>
        <taxon>Hexapoda</taxon>
        <taxon>Insecta</taxon>
        <taxon>Pterygota</taxon>
        <taxon>Neoptera</taxon>
        <taxon>Endopterygota</taxon>
        <taxon>Hymenoptera</taxon>
        <taxon>Apocrita</taxon>
        <taxon>Aculeata</taxon>
        <taxon>Formicoidea</taxon>
        <taxon>Formicidae</taxon>
        <taxon>Myrmicinae</taxon>
        <taxon>Temnothorax</taxon>
    </lineage>
</organism>
<feature type="region of interest" description="Disordered" evidence="1">
    <location>
        <begin position="35"/>
        <end position="67"/>
    </location>
</feature>
<keyword evidence="2" id="KW-1185">Reference proteome</keyword>
<accession>A0A6J1PR00</accession>
<dbReference type="GeneID" id="112454512"/>
<evidence type="ECO:0000313" key="3">
    <source>
        <dbReference type="RefSeq" id="XP_024871716.1"/>
    </source>
</evidence>
<sequence>MLKLSLTDGKNNFQALEVEHISALRNNVDKALRSLQKTDSRYNNAEESREPREPRGKREKKPRTVNQAAEKYPYSTFSRINYLYNLRASKQLICLKTATYKIMKVIKIVLNQEDLMYKVEEVDGIKKVVVVVINHLRDIQRTIEIVSKQIITVTLPCTRNITVLLMHRRTNRRDFNVTRNLNISINTTEAEKRIRSLLSRLIDRNTFAQSRTSNVNASDSGNDTRIQTEGKNFGSNKNFNHLEPEARNRHSYDASYNRHNRAQQNGTPKIIWCSNYENLLVESLVLQYAFGPVHRDLGNND</sequence>
<evidence type="ECO:0000313" key="2">
    <source>
        <dbReference type="Proteomes" id="UP000504618"/>
    </source>
</evidence>
<dbReference type="RefSeq" id="XP_024871716.1">
    <property type="nucleotide sequence ID" value="XM_025015948.1"/>
</dbReference>
<dbReference type="Proteomes" id="UP000504618">
    <property type="component" value="Unplaced"/>
</dbReference>
<reference evidence="3" key="1">
    <citation type="submission" date="2025-08" db="UniProtKB">
        <authorList>
            <consortium name="RefSeq"/>
        </authorList>
    </citation>
    <scope>IDENTIFICATION</scope>
    <source>
        <tissue evidence="3">Whole body</tissue>
    </source>
</reference>
<feature type="compositionally biased region" description="Basic and acidic residues" evidence="1">
    <location>
        <begin position="35"/>
        <end position="56"/>
    </location>
</feature>
<dbReference type="OrthoDB" id="434939at2759"/>